<dbReference type="RefSeq" id="WP_371754414.1">
    <property type="nucleotide sequence ID" value="NZ_JAYJLD010000015.1"/>
</dbReference>
<comment type="caution">
    <text evidence="1">The sequence shown here is derived from an EMBL/GenBank/DDBJ whole genome shotgun (WGS) entry which is preliminary data.</text>
</comment>
<evidence type="ECO:0000313" key="1">
    <source>
        <dbReference type="EMBL" id="MEB3102294.1"/>
    </source>
</evidence>
<reference evidence="1" key="1">
    <citation type="submission" date="2023-12" db="EMBL/GenBank/DDBJ databases">
        <title>Fervidustalea candida gen. nov., sp. nov., a novel member of the family Paenibacillaceae isolated from a geothermal area.</title>
        <authorList>
            <person name="Li W.-J."/>
            <person name="Jiao J.-Y."/>
            <person name="Chen Y."/>
        </authorList>
    </citation>
    <scope>NUCLEOTIDE SEQUENCE</scope>
    <source>
        <strain evidence="1">SYSU GA230002</strain>
    </source>
</reference>
<protein>
    <submittedName>
        <fullName evidence="1">Uncharacterized protein</fullName>
    </submittedName>
</protein>
<proteinExistence type="predicted"/>
<dbReference type="Proteomes" id="UP001310386">
    <property type="component" value="Unassembled WGS sequence"/>
</dbReference>
<sequence>MMQWMMSLFRQGNNGWMWRQNRRSNRGRNLSIMSLLTVLTVGATALGVARKRAGNKR</sequence>
<name>A0ABU5ZIH1_9BACL</name>
<evidence type="ECO:0000313" key="2">
    <source>
        <dbReference type="Proteomes" id="UP001310386"/>
    </source>
</evidence>
<organism evidence="1 2">
    <name type="scientific">Ferviditalea candida</name>
    <dbReference type="NCBI Taxonomy" id="3108399"/>
    <lineage>
        <taxon>Bacteria</taxon>
        <taxon>Bacillati</taxon>
        <taxon>Bacillota</taxon>
        <taxon>Bacilli</taxon>
        <taxon>Bacillales</taxon>
        <taxon>Paenibacillaceae</taxon>
        <taxon>Ferviditalea</taxon>
    </lineage>
</organism>
<dbReference type="EMBL" id="JAYJLD010000015">
    <property type="protein sequence ID" value="MEB3102294.1"/>
    <property type="molecule type" value="Genomic_DNA"/>
</dbReference>
<keyword evidence="2" id="KW-1185">Reference proteome</keyword>
<accession>A0ABU5ZIH1</accession>
<gene>
    <name evidence="1" type="ORF">VF724_11540</name>
</gene>